<reference key="2">
    <citation type="submission" date="2011-10" db="EMBL/GenBank/DDBJ databases">
        <title>The genome and transcriptome sequence of Clonorchis sinensis provide insights into the carcinogenic liver fluke.</title>
        <authorList>
            <person name="Wang X."/>
            <person name="Huang Y."/>
            <person name="Chen W."/>
            <person name="Liu H."/>
            <person name="Guo L."/>
            <person name="Chen Y."/>
            <person name="Luo F."/>
            <person name="Zhou W."/>
            <person name="Sun J."/>
            <person name="Mao Q."/>
            <person name="Liang P."/>
            <person name="Zhou C."/>
            <person name="Tian Y."/>
            <person name="Men J."/>
            <person name="Lv X."/>
            <person name="Huang L."/>
            <person name="Zhou J."/>
            <person name="Hu Y."/>
            <person name="Li R."/>
            <person name="Zhang F."/>
            <person name="Lei H."/>
            <person name="Li X."/>
            <person name="Hu X."/>
            <person name="Liang C."/>
            <person name="Xu J."/>
            <person name="Wu Z."/>
            <person name="Yu X."/>
        </authorList>
    </citation>
    <scope>NUCLEOTIDE SEQUENCE</scope>
    <source>
        <strain>Henan</strain>
    </source>
</reference>
<dbReference type="AlphaFoldDB" id="G7YHK8"/>
<proteinExistence type="predicted"/>
<name>G7YHK8_CLOSI</name>
<protein>
    <submittedName>
        <fullName evidence="1">Uncharacterized protein</fullName>
    </submittedName>
</protein>
<gene>
    <name evidence="1" type="ORF">CLF_108086</name>
</gene>
<accession>G7YHK8</accession>
<organism evidence="1 2">
    <name type="scientific">Clonorchis sinensis</name>
    <name type="common">Chinese liver fluke</name>
    <dbReference type="NCBI Taxonomy" id="79923"/>
    <lineage>
        <taxon>Eukaryota</taxon>
        <taxon>Metazoa</taxon>
        <taxon>Spiralia</taxon>
        <taxon>Lophotrochozoa</taxon>
        <taxon>Platyhelminthes</taxon>
        <taxon>Trematoda</taxon>
        <taxon>Digenea</taxon>
        <taxon>Opisthorchiida</taxon>
        <taxon>Opisthorchiata</taxon>
        <taxon>Opisthorchiidae</taxon>
        <taxon>Clonorchis</taxon>
    </lineage>
</organism>
<sequence length="407" mass="45917">MVWDEPIASIKYEHTCLFTGDNPVAFSVSSWSIQAHRPRISDVWTSNPDMATAVNGMYEDASSCRLTKFQKASFTFCVYYTPQYKVAYFNHIVCANSQVARSCYNQKTTICKHDRKIPEAAGVKLTMNDPSSVTRTITLQTVNAVLGVFINQNVCVFTSPCLLTYLTKQLKASLFPKTCESQTPVKTLITSEESKTVTIALRRTCGGHICDIRKAHMHSRIQEIYCARRTLFCEIDGVLTCTNNITPEVIRCTSDICTIPDWMVMKARPKAYIYMVLIELCYYVIHRISQMDARFSLGPGAPVRVAARYQFSLSDVILKTILETSYQLRTRLASSRLVTTHIQYTRPTSDHPMVAHLLFREKPAGYESAPTSKNCWAHASQSTTRQAKHLSRMVTAYVNGTVLHQPA</sequence>
<evidence type="ECO:0000313" key="1">
    <source>
        <dbReference type="EMBL" id="GAA52441.1"/>
    </source>
</evidence>
<dbReference type="Proteomes" id="UP000008909">
    <property type="component" value="Unassembled WGS sequence"/>
</dbReference>
<reference evidence="1" key="1">
    <citation type="journal article" date="2011" name="Genome Biol.">
        <title>The draft genome of the carcinogenic human liver fluke Clonorchis sinensis.</title>
        <authorList>
            <person name="Wang X."/>
            <person name="Chen W."/>
            <person name="Huang Y."/>
            <person name="Sun J."/>
            <person name="Men J."/>
            <person name="Liu H."/>
            <person name="Luo F."/>
            <person name="Guo L."/>
            <person name="Lv X."/>
            <person name="Deng C."/>
            <person name="Zhou C."/>
            <person name="Fan Y."/>
            <person name="Li X."/>
            <person name="Huang L."/>
            <person name="Hu Y."/>
            <person name="Liang C."/>
            <person name="Hu X."/>
            <person name="Xu J."/>
            <person name="Yu X."/>
        </authorList>
    </citation>
    <scope>NUCLEOTIDE SEQUENCE [LARGE SCALE GENOMIC DNA]</scope>
    <source>
        <strain evidence="1">Henan</strain>
    </source>
</reference>
<keyword evidence="2" id="KW-1185">Reference proteome</keyword>
<dbReference type="EMBL" id="DF143293">
    <property type="protein sequence ID" value="GAA52441.1"/>
    <property type="molecule type" value="Genomic_DNA"/>
</dbReference>
<evidence type="ECO:0000313" key="2">
    <source>
        <dbReference type="Proteomes" id="UP000008909"/>
    </source>
</evidence>